<dbReference type="Pfam" id="PF13439">
    <property type="entry name" value="Glyco_transf_4"/>
    <property type="match status" value="1"/>
</dbReference>
<dbReference type="InterPro" id="IPR001296">
    <property type="entry name" value="Glyco_trans_1"/>
</dbReference>
<feature type="domain" description="Glycosyltransferase subfamily 4-like N-terminal" evidence="2">
    <location>
        <begin position="19"/>
        <end position="170"/>
    </location>
</feature>
<dbReference type="Pfam" id="PF00534">
    <property type="entry name" value="Glycos_transf_1"/>
    <property type="match status" value="1"/>
</dbReference>
<dbReference type="InterPro" id="IPR050194">
    <property type="entry name" value="Glycosyltransferase_grp1"/>
</dbReference>
<dbReference type="Proteomes" id="UP000316649">
    <property type="component" value="Unassembled WGS sequence"/>
</dbReference>
<gene>
    <name evidence="3" type="ORF">FHP88_11950</name>
</gene>
<dbReference type="PANTHER" id="PTHR45947">
    <property type="entry name" value="SULFOQUINOVOSYL TRANSFERASE SQD2"/>
    <property type="match status" value="1"/>
</dbReference>
<evidence type="ECO:0000259" key="1">
    <source>
        <dbReference type="Pfam" id="PF00534"/>
    </source>
</evidence>
<dbReference type="InterPro" id="IPR028098">
    <property type="entry name" value="Glyco_trans_4-like_N"/>
</dbReference>
<proteinExistence type="predicted"/>
<dbReference type="OrthoDB" id="258796at2"/>
<protein>
    <submittedName>
        <fullName evidence="3">Glycosyltransferase family 4 protein</fullName>
    </submittedName>
</protein>
<dbReference type="EMBL" id="VMNH01000013">
    <property type="protein sequence ID" value="TVO73577.1"/>
    <property type="molecule type" value="Genomic_DNA"/>
</dbReference>
<dbReference type="AlphaFoldDB" id="A0A558DR73"/>
<dbReference type="Gene3D" id="3.40.50.2000">
    <property type="entry name" value="Glycogen Phosphorylase B"/>
    <property type="match status" value="2"/>
</dbReference>
<organism evidence="3 4">
    <name type="scientific">Sedimenticola selenatireducens</name>
    <dbReference type="NCBI Taxonomy" id="191960"/>
    <lineage>
        <taxon>Bacteria</taxon>
        <taxon>Pseudomonadati</taxon>
        <taxon>Pseudomonadota</taxon>
        <taxon>Gammaproteobacteria</taxon>
        <taxon>Chromatiales</taxon>
        <taxon>Sedimenticolaceae</taxon>
        <taxon>Sedimenticola</taxon>
    </lineage>
</organism>
<name>A0A558DR73_9GAMM</name>
<accession>A0A558DR73</accession>
<reference evidence="3 4" key="1">
    <citation type="submission" date="2019-07" db="EMBL/GenBank/DDBJ databases">
        <title>The pathways for chlorine oxyanion respiration interact through the shared metabolite chlorate.</title>
        <authorList>
            <person name="Barnum T.P."/>
            <person name="Cheng Y."/>
            <person name="Hill K.A."/>
            <person name="Lucas L.N."/>
            <person name="Carlson H.K."/>
            <person name="Coates J.D."/>
        </authorList>
    </citation>
    <scope>NUCLEOTIDE SEQUENCE [LARGE SCALE GENOMIC DNA]</scope>
    <source>
        <strain evidence="3 4">BK-1</strain>
    </source>
</reference>
<dbReference type="RefSeq" id="WP_144359298.1">
    <property type="nucleotide sequence ID" value="NZ_VMNH01000013.1"/>
</dbReference>
<dbReference type="PANTHER" id="PTHR45947:SF3">
    <property type="entry name" value="SULFOQUINOVOSYL TRANSFERASE SQD2"/>
    <property type="match status" value="1"/>
</dbReference>
<dbReference type="CDD" id="cd03801">
    <property type="entry name" value="GT4_PimA-like"/>
    <property type="match status" value="1"/>
</dbReference>
<sequence length="372" mass="41335">MDLVKPQSIALVGPLPPPFGGMANQTLQLAKLLEGEGVEVVLVRTNAPYRPKWMGRIKGVRALFRLIPYLLNIWMTLQKVQLVHLMANSGWSWHLFAAPVIWMAHLKKVPVVVNYRGGEANAFLTKSNSWVRPSLRRVAKVVVPSGFLAQVFASFDVASEVVPNIIDLDRFSSDEKRTLNKSSPHFIVCRNLEAIYDVETAIRAFSSIVASYPQARLTIAGEGPERSALEQRVKDLCLEPQVAFTGRLDPEKMASLYKSADVMLNTSRVDNMPNALLEAMSAGVPIVSTDAGGIPYMVENDQTALLRPVGDWQGIADAALMLLQQDTLYQRLSENGVEDVFRYRWKSVQPLWMAIYSEALGNKPNNLCATIQ</sequence>
<evidence type="ECO:0000259" key="2">
    <source>
        <dbReference type="Pfam" id="PF13439"/>
    </source>
</evidence>
<keyword evidence="3" id="KW-0808">Transferase</keyword>
<evidence type="ECO:0000313" key="3">
    <source>
        <dbReference type="EMBL" id="TVO73577.1"/>
    </source>
</evidence>
<comment type="caution">
    <text evidence="3">The sequence shown here is derived from an EMBL/GenBank/DDBJ whole genome shotgun (WGS) entry which is preliminary data.</text>
</comment>
<dbReference type="SUPFAM" id="SSF53756">
    <property type="entry name" value="UDP-Glycosyltransferase/glycogen phosphorylase"/>
    <property type="match status" value="1"/>
</dbReference>
<dbReference type="GO" id="GO:0016757">
    <property type="term" value="F:glycosyltransferase activity"/>
    <property type="evidence" value="ECO:0007669"/>
    <property type="project" value="InterPro"/>
</dbReference>
<feature type="domain" description="Glycosyl transferase family 1" evidence="1">
    <location>
        <begin position="173"/>
        <end position="336"/>
    </location>
</feature>
<keyword evidence="4" id="KW-1185">Reference proteome</keyword>
<evidence type="ECO:0000313" key="4">
    <source>
        <dbReference type="Proteomes" id="UP000316649"/>
    </source>
</evidence>